<dbReference type="AlphaFoldDB" id="A0A037ZKE8"/>
<dbReference type="InterPro" id="IPR020568">
    <property type="entry name" value="Ribosomal_Su5_D2-typ_SF"/>
</dbReference>
<dbReference type="SUPFAM" id="SSF54211">
    <property type="entry name" value="Ribosomal protein S5 domain 2-like"/>
    <property type="match status" value="1"/>
</dbReference>
<dbReference type="InterPro" id="IPR014721">
    <property type="entry name" value="Ribsml_uS5_D2-typ_fold_subgr"/>
</dbReference>
<comment type="caution">
    <text evidence="13">The sequence shown here is derived from an EMBL/GenBank/DDBJ whole genome shotgun (WGS) entry which is preliminary data.</text>
</comment>
<keyword evidence="8 10" id="KW-0414">Isoprene biosynthesis</keyword>
<feature type="domain" description="GHMP kinase N-terminal" evidence="11">
    <location>
        <begin position="74"/>
        <end position="123"/>
    </location>
</feature>
<comment type="similarity">
    <text evidence="1 10">Belongs to the GHMP kinase family. IspE subfamily.</text>
</comment>
<dbReference type="Gene3D" id="3.30.70.890">
    <property type="entry name" value="GHMP kinase, C-terminal domain"/>
    <property type="match status" value="1"/>
</dbReference>
<comment type="catalytic activity">
    <reaction evidence="10">
        <text>4-CDP-2-C-methyl-D-erythritol + ATP = 4-CDP-2-C-methyl-D-erythritol 2-phosphate + ADP + H(+)</text>
        <dbReference type="Rhea" id="RHEA:18437"/>
        <dbReference type="ChEBI" id="CHEBI:15378"/>
        <dbReference type="ChEBI" id="CHEBI:30616"/>
        <dbReference type="ChEBI" id="CHEBI:57823"/>
        <dbReference type="ChEBI" id="CHEBI:57919"/>
        <dbReference type="ChEBI" id="CHEBI:456216"/>
        <dbReference type="EC" id="2.7.1.148"/>
    </reaction>
</comment>
<dbReference type="GO" id="GO:0005524">
    <property type="term" value="F:ATP binding"/>
    <property type="evidence" value="ECO:0007669"/>
    <property type="project" value="UniProtKB-UniRule"/>
</dbReference>
<accession>A0A037ZKE8</accession>
<evidence type="ECO:0000256" key="3">
    <source>
        <dbReference type="ARBA" id="ARBA00017473"/>
    </source>
</evidence>
<proteinExistence type="inferred from homology"/>
<dbReference type="InterPro" id="IPR036554">
    <property type="entry name" value="GHMP_kinase_C_sf"/>
</dbReference>
<dbReference type="EC" id="2.7.1.148" evidence="2 10"/>
<dbReference type="STRING" id="1454373.ACMU_10180"/>
<dbReference type="InterPro" id="IPR013750">
    <property type="entry name" value="GHMP_kinase_C_dom"/>
</dbReference>
<evidence type="ECO:0000256" key="4">
    <source>
        <dbReference type="ARBA" id="ARBA00022679"/>
    </source>
</evidence>
<dbReference type="PIRSF" id="PIRSF010376">
    <property type="entry name" value="IspE"/>
    <property type="match status" value="1"/>
</dbReference>
<reference evidence="13 14" key="1">
    <citation type="submission" date="2014-03" db="EMBL/GenBank/DDBJ databases">
        <title>Draft Genome Sequence of Actibacterium mucosum KCTC 23349, a Marine Alphaproteobacterium with Complex Ionic Requirements Isolated from Mediterranean Seawater at Malvarrosa Beach, Valencia, Spain.</title>
        <authorList>
            <person name="Arahal D.R."/>
            <person name="Shao Z."/>
            <person name="Lai Q."/>
            <person name="Pujalte M.J."/>
        </authorList>
    </citation>
    <scope>NUCLEOTIDE SEQUENCE [LARGE SCALE GENOMIC DNA]</scope>
    <source>
        <strain evidence="13 14">KCTC 23349</strain>
    </source>
</reference>
<dbReference type="NCBIfam" id="NF011202">
    <property type="entry name" value="PRK14608.1"/>
    <property type="match status" value="1"/>
</dbReference>
<evidence type="ECO:0000256" key="6">
    <source>
        <dbReference type="ARBA" id="ARBA00022777"/>
    </source>
</evidence>
<name>A0A037ZKE8_9RHOB</name>
<dbReference type="EMBL" id="JFKE01000003">
    <property type="protein sequence ID" value="KAJ56114.1"/>
    <property type="molecule type" value="Genomic_DNA"/>
</dbReference>
<evidence type="ECO:0000256" key="10">
    <source>
        <dbReference type="HAMAP-Rule" id="MF_00061"/>
    </source>
</evidence>
<evidence type="ECO:0000313" key="13">
    <source>
        <dbReference type="EMBL" id="KAJ56114.1"/>
    </source>
</evidence>
<evidence type="ECO:0000256" key="2">
    <source>
        <dbReference type="ARBA" id="ARBA00012052"/>
    </source>
</evidence>
<dbReference type="Gene3D" id="3.30.230.10">
    <property type="match status" value="1"/>
</dbReference>
<dbReference type="GO" id="GO:0016114">
    <property type="term" value="P:terpenoid biosynthetic process"/>
    <property type="evidence" value="ECO:0007669"/>
    <property type="project" value="UniProtKB-UniRule"/>
</dbReference>
<dbReference type="GO" id="GO:0019288">
    <property type="term" value="P:isopentenyl diphosphate biosynthetic process, methylerythritol 4-phosphate pathway"/>
    <property type="evidence" value="ECO:0007669"/>
    <property type="project" value="UniProtKB-UniRule"/>
</dbReference>
<dbReference type="UniPathway" id="UPA00056">
    <property type="reaction ID" value="UER00094"/>
</dbReference>
<evidence type="ECO:0000259" key="12">
    <source>
        <dbReference type="Pfam" id="PF08544"/>
    </source>
</evidence>
<dbReference type="Proteomes" id="UP000026249">
    <property type="component" value="Unassembled WGS sequence"/>
</dbReference>
<comment type="pathway">
    <text evidence="10">Isoprenoid biosynthesis; isopentenyl diphosphate biosynthesis via DXP pathway; isopentenyl diphosphate from 1-deoxy-D-xylulose 5-phosphate: step 3/6.</text>
</comment>
<evidence type="ECO:0000313" key="14">
    <source>
        <dbReference type="Proteomes" id="UP000026249"/>
    </source>
</evidence>
<dbReference type="PANTHER" id="PTHR43527:SF2">
    <property type="entry name" value="4-DIPHOSPHOCYTIDYL-2-C-METHYL-D-ERYTHRITOL KINASE, CHLOROPLASTIC"/>
    <property type="match status" value="1"/>
</dbReference>
<protein>
    <recommendedName>
        <fullName evidence="3 10">4-diphosphocytidyl-2-C-methyl-D-erythritol kinase</fullName>
        <shortName evidence="10">CMK</shortName>
        <ecNumber evidence="2 10">2.7.1.148</ecNumber>
    </recommendedName>
    <alternativeName>
        <fullName evidence="9 10">4-(cytidine-5'-diphospho)-2-C-methyl-D-erythritol kinase</fullName>
    </alternativeName>
</protein>
<keyword evidence="6 10" id="KW-0418">Kinase</keyword>
<keyword evidence="7 10" id="KW-0067">ATP-binding</keyword>
<organism evidence="13 14">
    <name type="scientific">Actibacterium mucosum KCTC 23349</name>
    <dbReference type="NCBI Taxonomy" id="1454373"/>
    <lineage>
        <taxon>Bacteria</taxon>
        <taxon>Pseudomonadati</taxon>
        <taxon>Pseudomonadota</taxon>
        <taxon>Alphaproteobacteria</taxon>
        <taxon>Rhodobacterales</taxon>
        <taxon>Roseobacteraceae</taxon>
        <taxon>Actibacterium</taxon>
    </lineage>
</organism>
<dbReference type="SUPFAM" id="SSF55060">
    <property type="entry name" value="GHMP Kinase, C-terminal domain"/>
    <property type="match status" value="1"/>
</dbReference>
<evidence type="ECO:0000256" key="1">
    <source>
        <dbReference type="ARBA" id="ARBA00009684"/>
    </source>
</evidence>
<keyword evidence="5 10" id="KW-0547">Nucleotide-binding</keyword>
<dbReference type="InterPro" id="IPR004424">
    <property type="entry name" value="IspE"/>
</dbReference>
<dbReference type="OrthoDB" id="9809438at2"/>
<sequence length="275" mass="28349">MAIEAFAPAKINLTLHVTGQRADGYHLLDSLVMFADVGDTVGLVEGQGLSLRVTGPAAEGVPTGPENSILKAAGFAGQTDLAFSLNKVLPSAAGIGGGTSDAAAALRAISALRGVSLPPDTLPLGADVPVCMLGTAARMRGVGGQVTPVQGLPRLHAVLVNPRISVPTPSVFKALTDKNNPPMLKTLPALKTATDFAAWLSEQRNDLQAPAIAAAPVIADVLGVLRAQTGRLLTRMSGSGATCFALFETEEAARVAALKIQRSHPQWWVAPCQLS</sequence>
<dbReference type="InterPro" id="IPR006204">
    <property type="entry name" value="GHMP_kinase_N_dom"/>
</dbReference>
<feature type="domain" description="GHMP kinase C-terminal" evidence="12">
    <location>
        <begin position="193"/>
        <end position="262"/>
    </location>
</feature>
<comment type="function">
    <text evidence="10">Catalyzes the phosphorylation of the position 2 hydroxy group of 4-diphosphocytidyl-2C-methyl-D-erythritol.</text>
</comment>
<dbReference type="RefSeq" id="WP_035258321.1">
    <property type="nucleotide sequence ID" value="NZ_JFKE01000003.1"/>
</dbReference>
<dbReference type="GO" id="GO:0050515">
    <property type="term" value="F:4-(cytidine 5'-diphospho)-2-C-methyl-D-erythritol kinase activity"/>
    <property type="evidence" value="ECO:0007669"/>
    <property type="project" value="UniProtKB-UniRule"/>
</dbReference>
<dbReference type="PANTHER" id="PTHR43527">
    <property type="entry name" value="4-DIPHOSPHOCYTIDYL-2-C-METHYL-D-ERYTHRITOL KINASE, CHLOROPLASTIC"/>
    <property type="match status" value="1"/>
</dbReference>
<evidence type="ECO:0000256" key="7">
    <source>
        <dbReference type="ARBA" id="ARBA00022840"/>
    </source>
</evidence>
<dbReference type="NCBIfam" id="TIGR00154">
    <property type="entry name" value="ispE"/>
    <property type="match status" value="1"/>
</dbReference>
<dbReference type="Pfam" id="PF08544">
    <property type="entry name" value="GHMP_kinases_C"/>
    <property type="match status" value="1"/>
</dbReference>
<evidence type="ECO:0000256" key="9">
    <source>
        <dbReference type="ARBA" id="ARBA00032554"/>
    </source>
</evidence>
<dbReference type="Pfam" id="PF00288">
    <property type="entry name" value="GHMP_kinases_N"/>
    <property type="match status" value="1"/>
</dbReference>
<comment type="caution">
    <text evidence="10">Lacks conserved residue(s) required for the propagation of feature annotation.</text>
</comment>
<feature type="active site" evidence="10">
    <location>
        <position position="127"/>
    </location>
</feature>
<keyword evidence="14" id="KW-1185">Reference proteome</keyword>
<feature type="active site" evidence="10">
    <location>
        <position position="10"/>
    </location>
</feature>
<dbReference type="HAMAP" id="MF_00061">
    <property type="entry name" value="IspE"/>
    <property type="match status" value="1"/>
</dbReference>
<gene>
    <name evidence="10" type="primary">ispE</name>
    <name evidence="13" type="ORF">ACMU_10180</name>
</gene>
<evidence type="ECO:0000259" key="11">
    <source>
        <dbReference type="Pfam" id="PF00288"/>
    </source>
</evidence>
<keyword evidence="4 10" id="KW-0808">Transferase</keyword>
<evidence type="ECO:0000256" key="8">
    <source>
        <dbReference type="ARBA" id="ARBA00023229"/>
    </source>
</evidence>
<evidence type="ECO:0000256" key="5">
    <source>
        <dbReference type="ARBA" id="ARBA00022741"/>
    </source>
</evidence>